<dbReference type="EMBL" id="MVHJ01000002">
    <property type="protein sequence ID" value="ORA06667.1"/>
    <property type="molecule type" value="Genomic_DNA"/>
</dbReference>
<protein>
    <recommendedName>
        <fullName evidence="3">Condensation domain-containing protein</fullName>
    </recommendedName>
</protein>
<dbReference type="Proteomes" id="UP000192366">
    <property type="component" value="Unassembled WGS sequence"/>
</dbReference>
<dbReference type="SUPFAM" id="SSF52777">
    <property type="entry name" value="CoA-dependent acyltransferases"/>
    <property type="match status" value="1"/>
</dbReference>
<dbReference type="STRING" id="564198.BST17_03210"/>
<accession>A0A1W9Z331</accession>
<evidence type="ECO:0000313" key="2">
    <source>
        <dbReference type="Proteomes" id="UP000192366"/>
    </source>
</evidence>
<organism evidence="1 2">
    <name type="scientific">Mycolicibacterium bacteremicum</name>
    <name type="common">Mycobacterium bacteremicum</name>
    <dbReference type="NCBI Taxonomy" id="564198"/>
    <lineage>
        <taxon>Bacteria</taxon>
        <taxon>Bacillati</taxon>
        <taxon>Actinomycetota</taxon>
        <taxon>Actinomycetes</taxon>
        <taxon>Mycobacteriales</taxon>
        <taxon>Mycobacteriaceae</taxon>
        <taxon>Mycolicibacterium</taxon>
    </lineage>
</organism>
<comment type="caution">
    <text evidence="1">The sequence shown here is derived from an EMBL/GenBank/DDBJ whole genome shotgun (WGS) entry which is preliminary data.</text>
</comment>
<evidence type="ECO:0008006" key="3">
    <source>
        <dbReference type="Google" id="ProtNLM"/>
    </source>
</evidence>
<evidence type="ECO:0000313" key="1">
    <source>
        <dbReference type="EMBL" id="ORA06667.1"/>
    </source>
</evidence>
<gene>
    <name evidence="1" type="ORF">BST17_03210</name>
</gene>
<dbReference type="RefSeq" id="WP_083055486.1">
    <property type="nucleotide sequence ID" value="NZ_JACKVM010000008.1"/>
</dbReference>
<name>A0A1W9Z331_MYCBA</name>
<reference evidence="1 2" key="1">
    <citation type="submission" date="2017-02" db="EMBL/GenBank/DDBJ databases">
        <title>The new phylogeny of genus Mycobacterium.</title>
        <authorList>
            <person name="Tortoli E."/>
            <person name="Trovato A."/>
            <person name="Cirillo D.M."/>
        </authorList>
    </citation>
    <scope>NUCLEOTIDE SEQUENCE [LARGE SCALE GENOMIC DNA]</scope>
    <source>
        <strain evidence="1 2">DSM 45578</strain>
    </source>
</reference>
<sequence length="379" mass="41041">MGPMVMPSADVIRNRLVALAAMGTHTRVGLRPSPSSLWWAYTPADLFNCVEIVAPTTLADLDEAMSRMAQNYRGEGIRVCIAGDFLLTAVSHGLCDARLLVLLQNVLLSSAAPTWAAEPPARAMLGTTIVRWFGEKPRRLADLIALPRATAVNPVSWHDPGELPPAQPTLRWTTIAPDTRAVLLARMTAAAPRATEATMWFSAIAQALRHSGIDFGERVIVLADARRYRPAARAYLANFAVGLEFDFPDPFDAELLSERVQTALRAGRPLAAMGLGAVKSLRPGPRRVAMPAKPVVSFSDIGRAVDERTLPWRSSERAYIATTEGVGFNGISFILVEVGKSVLVQCSFNAAAHEPDRIESMLALLRRRSDELIAGSAGE</sequence>
<proteinExistence type="predicted"/>
<keyword evidence="2" id="KW-1185">Reference proteome</keyword>
<dbReference type="AlphaFoldDB" id="A0A1W9Z331"/>
<dbReference type="OrthoDB" id="5049119at2"/>